<accession>A0A9K3E4D3</accession>
<evidence type="ECO:0000259" key="2">
    <source>
        <dbReference type="Pfam" id="PF08646"/>
    </source>
</evidence>
<dbReference type="SUPFAM" id="SSF50249">
    <property type="entry name" value="Nucleic acid-binding proteins"/>
    <property type="match status" value="3"/>
</dbReference>
<protein>
    <submittedName>
        <fullName evidence="3">Nucleic acid-binding, replication factor A</fullName>
    </submittedName>
</protein>
<feature type="compositionally biased region" description="Pro residues" evidence="1">
    <location>
        <begin position="406"/>
        <end position="417"/>
    </location>
</feature>
<evidence type="ECO:0000313" key="3">
    <source>
        <dbReference type="EMBL" id="KAF5766755.1"/>
    </source>
</evidence>
<dbReference type="Gramene" id="mRNA:HanXRQr2_Chr15g0719181">
    <property type="protein sequence ID" value="mRNA:HanXRQr2_Chr15g0719181"/>
    <property type="gene ID" value="HanXRQr2_Chr15g0719181"/>
</dbReference>
<keyword evidence="4" id="KW-1185">Reference proteome</keyword>
<gene>
    <name evidence="3" type="ORF">HanXRQr2_Chr15g0719181</name>
</gene>
<dbReference type="OrthoDB" id="687035at2759"/>
<evidence type="ECO:0000256" key="1">
    <source>
        <dbReference type="SAM" id="MobiDB-lite"/>
    </source>
</evidence>
<dbReference type="EMBL" id="MNCJ02000330">
    <property type="protein sequence ID" value="KAF5766755.1"/>
    <property type="molecule type" value="Genomic_DNA"/>
</dbReference>
<reference evidence="3" key="1">
    <citation type="journal article" date="2017" name="Nature">
        <title>The sunflower genome provides insights into oil metabolism, flowering and Asterid evolution.</title>
        <authorList>
            <person name="Badouin H."/>
            <person name="Gouzy J."/>
            <person name="Grassa C.J."/>
            <person name="Murat F."/>
            <person name="Staton S.E."/>
            <person name="Cottret L."/>
            <person name="Lelandais-Briere C."/>
            <person name="Owens G.L."/>
            <person name="Carrere S."/>
            <person name="Mayjonade B."/>
            <person name="Legrand L."/>
            <person name="Gill N."/>
            <person name="Kane N.C."/>
            <person name="Bowers J.E."/>
            <person name="Hubner S."/>
            <person name="Bellec A."/>
            <person name="Berard A."/>
            <person name="Berges H."/>
            <person name="Blanchet N."/>
            <person name="Boniface M.C."/>
            <person name="Brunel D."/>
            <person name="Catrice O."/>
            <person name="Chaidir N."/>
            <person name="Claudel C."/>
            <person name="Donnadieu C."/>
            <person name="Faraut T."/>
            <person name="Fievet G."/>
            <person name="Helmstetter N."/>
            <person name="King M."/>
            <person name="Knapp S.J."/>
            <person name="Lai Z."/>
            <person name="Le Paslier M.C."/>
            <person name="Lippi Y."/>
            <person name="Lorenzon L."/>
            <person name="Mandel J.R."/>
            <person name="Marage G."/>
            <person name="Marchand G."/>
            <person name="Marquand E."/>
            <person name="Bret-Mestries E."/>
            <person name="Morien E."/>
            <person name="Nambeesan S."/>
            <person name="Nguyen T."/>
            <person name="Pegot-Espagnet P."/>
            <person name="Pouilly N."/>
            <person name="Raftis F."/>
            <person name="Sallet E."/>
            <person name="Schiex T."/>
            <person name="Thomas J."/>
            <person name="Vandecasteele C."/>
            <person name="Vares D."/>
            <person name="Vear F."/>
            <person name="Vautrin S."/>
            <person name="Crespi M."/>
            <person name="Mangin B."/>
            <person name="Burke J.M."/>
            <person name="Salse J."/>
            <person name="Munos S."/>
            <person name="Vincourt P."/>
            <person name="Rieseberg L.H."/>
            <person name="Langlade N.B."/>
        </authorList>
    </citation>
    <scope>NUCLEOTIDE SEQUENCE</scope>
    <source>
        <tissue evidence="3">Leaves</tissue>
    </source>
</reference>
<dbReference type="PANTHER" id="PTHR48463:SF1">
    <property type="entry name" value="DUF223 DOMAIN-CONTAINING PROTEIN"/>
    <property type="match status" value="1"/>
</dbReference>
<comment type="caution">
    <text evidence="3">The sequence shown here is derived from an EMBL/GenBank/DDBJ whole genome shotgun (WGS) entry which is preliminary data.</text>
</comment>
<dbReference type="Pfam" id="PF08646">
    <property type="entry name" value="Rep_fac-A_C"/>
    <property type="match status" value="1"/>
</dbReference>
<evidence type="ECO:0000313" key="4">
    <source>
        <dbReference type="Proteomes" id="UP000215914"/>
    </source>
</evidence>
<dbReference type="Proteomes" id="UP000215914">
    <property type="component" value="Unassembled WGS sequence"/>
</dbReference>
<dbReference type="PANTHER" id="PTHR48463">
    <property type="entry name" value="DUF223 DOMAIN-CONTAINING PROTEIN"/>
    <property type="match status" value="1"/>
</dbReference>
<proteinExistence type="predicted"/>
<organism evidence="3 4">
    <name type="scientific">Helianthus annuus</name>
    <name type="common">Common sunflower</name>
    <dbReference type="NCBI Taxonomy" id="4232"/>
    <lineage>
        <taxon>Eukaryota</taxon>
        <taxon>Viridiplantae</taxon>
        <taxon>Streptophyta</taxon>
        <taxon>Embryophyta</taxon>
        <taxon>Tracheophyta</taxon>
        <taxon>Spermatophyta</taxon>
        <taxon>Magnoliopsida</taxon>
        <taxon>eudicotyledons</taxon>
        <taxon>Gunneridae</taxon>
        <taxon>Pentapetalae</taxon>
        <taxon>asterids</taxon>
        <taxon>campanulids</taxon>
        <taxon>Asterales</taxon>
        <taxon>Asteraceae</taxon>
        <taxon>Asteroideae</taxon>
        <taxon>Heliantheae alliance</taxon>
        <taxon>Heliantheae</taxon>
        <taxon>Helianthus</taxon>
    </lineage>
</organism>
<feature type="region of interest" description="Disordered" evidence="1">
    <location>
        <begin position="397"/>
        <end position="424"/>
    </location>
</feature>
<dbReference type="Gene3D" id="2.40.50.140">
    <property type="entry name" value="Nucleic acid-binding proteins"/>
    <property type="match status" value="3"/>
</dbReference>
<dbReference type="AlphaFoldDB" id="A0A9K3E4D3"/>
<sequence length="449" mass="50408">MDSNGISGLRPKGPAPALEVRVIRKWVPKYRENELHFVFVDEEGMGIQAFVKGKNCKTLDSKLCLQTCYQIKGYGCTDPDNFTNTLTHPATMNLGNATVITSIPDNENIPKQYFELATRRRMEVQAKTEGIVDYIGLLQRRIEDKKTHDNRPYVVLSLKDCSNQDITFALWEEIATVKSRFNRTDVEAGAAPVILAMTGLKAKTYYGTLQLSSTAATHVYLNPQTVETETLKEMYKNSDMQNWEITTPTDLEVPISHLLQSNAGIIGKSFIIRGKITEIMSSNDWHYTACPKCRQRMLQTGSEGFCVDDGNFDKAVCMYRIPVKISDKTGTITGTIFDRAANQLLQQTCEEALTKQNLTQQLQSMENKEAKFQIQVQPDVKNRTINNANYLQTETTYHTSTSTPPITTPQPVTPPPKTQNTTSAKRSLIMHEGLEATTQKQAKVDDTTN</sequence>
<reference evidence="3" key="2">
    <citation type="submission" date="2020-06" db="EMBL/GenBank/DDBJ databases">
        <title>Helianthus annuus Genome sequencing and assembly Release 2.</title>
        <authorList>
            <person name="Gouzy J."/>
            <person name="Langlade N."/>
            <person name="Munos S."/>
        </authorList>
    </citation>
    <scope>NUCLEOTIDE SEQUENCE</scope>
    <source>
        <tissue evidence="3">Leaves</tissue>
    </source>
</reference>
<dbReference type="InterPro" id="IPR013955">
    <property type="entry name" value="Rep_factor-A_C"/>
</dbReference>
<feature type="domain" description="Replication factor A C-terminal" evidence="2">
    <location>
        <begin position="271"/>
        <end position="379"/>
    </location>
</feature>
<dbReference type="InterPro" id="IPR012340">
    <property type="entry name" value="NA-bd_OB-fold"/>
</dbReference>
<name>A0A9K3E4D3_HELAN</name>